<feature type="compositionally biased region" description="Low complexity" evidence="1">
    <location>
        <begin position="61"/>
        <end position="70"/>
    </location>
</feature>
<dbReference type="Proteomes" id="UP000234474">
    <property type="component" value="Unassembled WGS sequence"/>
</dbReference>
<dbReference type="AlphaFoldDB" id="A0A2I1BV85"/>
<dbReference type="OrthoDB" id="406838at2759"/>
<dbReference type="GeneID" id="36537717"/>
<evidence type="ECO:0000313" key="3">
    <source>
        <dbReference type="Proteomes" id="UP000234474"/>
    </source>
</evidence>
<dbReference type="STRING" id="1392255.A0A2I1BV85"/>
<proteinExistence type="predicted"/>
<dbReference type="Gene3D" id="3.40.390.10">
    <property type="entry name" value="Collagenase (Catalytic Domain)"/>
    <property type="match status" value="1"/>
</dbReference>
<keyword evidence="3" id="KW-1185">Reference proteome</keyword>
<feature type="region of interest" description="Disordered" evidence="1">
    <location>
        <begin position="56"/>
        <end position="77"/>
    </location>
</feature>
<reference evidence="3" key="1">
    <citation type="journal article" date="2018" name="Proc. Natl. Acad. Sci. U.S.A.">
        <title>Linking secondary metabolites to gene clusters through genome sequencing of six diverse Aspergillus species.</title>
        <authorList>
            <person name="Kaerboelling I."/>
            <person name="Vesth T.C."/>
            <person name="Frisvad J.C."/>
            <person name="Nybo J.L."/>
            <person name="Theobald S."/>
            <person name="Kuo A."/>
            <person name="Bowyer P."/>
            <person name="Matsuda Y."/>
            <person name="Mondo S."/>
            <person name="Lyhne E.K."/>
            <person name="Kogle M.E."/>
            <person name="Clum A."/>
            <person name="Lipzen A."/>
            <person name="Salamov A."/>
            <person name="Ngan C.Y."/>
            <person name="Daum C."/>
            <person name="Chiniquy J."/>
            <person name="Barry K."/>
            <person name="LaButti K."/>
            <person name="Haridas S."/>
            <person name="Simmons B.A."/>
            <person name="Magnuson J.K."/>
            <person name="Mortensen U.H."/>
            <person name="Larsen T.O."/>
            <person name="Grigoriev I.V."/>
            <person name="Baker S.E."/>
            <person name="Andersen M.R."/>
        </authorList>
    </citation>
    <scope>NUCLEOTIDE SEQUENCE [LARGE SCALE GENOMIC DNA]</scope>
    <source>
        <strain evidence="3">IBT 16806</strain>
    </source>
</reference>
<dbReference type="GO" id="GO:0008237">
    <property type="term" value="F:metallopeptidase activity"/>
    <property type="evidence" value="ECO:0007669"/>
    <property type="project" value="InterPro"/>
</dbReference>
<evidence type="ECO:0000313" key="2">
    <source>
        <dbReference type="EMBL" id="PKX89303.1"/>
    </source>
</evidence>
<protein>
    <recommendedName>
        <fullName evidence="4">Peptidase metallopeptidase domain-containing protein</fullName>
    </recommendedName>
</protein>
<dbReference type="SUPFAM" id="SSF55486">
    <property type="entry name" value="Metalloproteases ('zincins'), catalytic domain"/>
    <property type="match status" value="1"/>
</dbReference>
<evidence type="ECO:0008006" key="4">
    <source>
        <dbReference type="Google" id="ProtNLM"/>
    </source>
</evidence>
<evidence type="ECO:0000256" key="1">
    <source>
        <dbReference type="SAM" id="MobiDB-lite"/>
    </source>
</evidence>
<comment type="caution">
    <text evidence="2">The sequence shown here is derived from an EMBL/GenBank/DDBJ whole genome shotgun (WGS) entry which is preliminary data.</text>
</comment>
<gene>
    <name evidence="2" type="ORF">P174DRAFT_464442</name>
</gene>
<dbReference type="RefSeq" id="XP_024677898.1">
    <property type="nucleotide sequence ID" value="XM_024830391.1"/>
</dbReference>
<organism evidence="2 3">
    <name type="scientific">Aspergillus novofumigatus (strain IBT 16806)</name>
    <dbReference type="NCBI Taxonomy" id="1392255"/>
    <lineage>
        <taxon>Eukaryota</taxon>
        <taxon>Fungi</taxon>
        <taxon>Dikarya</taxon>
        <taxon>Ascomycota</taxon>
        <taxon>Pezizomycotina</taxon>
        <taxon>Eurotiomycetes</taxon>
        <taxon>Eurotiomycetidae</taxon>
        <taxon>Eurotiales</taxon>
        <taxon>Aspergillaceae</taxon>
        <taxon>Aspergillus</taxon>
        <taxon>Aspergillus subgen. Fumigati</taxon>
    </lineage>
</organism>
<dbReference type="InterPro" id="IPR024079">
    <property type="entry name" value="MetalloPept_cat_dom_sf"/>
</dbReference>
<dbReference type="OMA" id="YTVQIGP"/>
<dbReference type="EMBL" id="MSZS01000010">
    <property type="protein sequence ID" value="PKX89303.1"/>
    <property type="molecule type" value="Genomic_DNA"/>
</dbReference>
<sequence length="276" mass="30244">MGRIITKQAVATASLNLDQRTTIDPSRASFFQALKGAVGAEALKTLGPNGVDALKLENLQPTPSSPTTPTKYTRSTQKPMAAAFKDSAHKATLQVGLGKVIPRWKTGPSKTVNLAVFKHGYPKPEWAFLAAAAWNQAAEDWIALDLSVQLKWVSDLEDAVVVLSFAGNQGGVLADASFPNEVDLSVLNVYNGTFRPGTIPYLKNIFLHELGHFAQEMEDETDVYTVQIGPRNPLSFPPQMQPSDVENAKAFYKFSGTSLGWKEARTGRLYYWMIIL</sequence>
<dbReference type="VEuPathDB" id="FungiDB:P174DRAFT_464442"/>
<name>A0A2I1BV85_ASPN1</name>
<accession>A0A2I1BV85</accession>